<evidence type="ECO:0000313" key="3">
    <source>
        <dbReference type="EMBL" id="WAR27349.1"/>
    </source>
</evidence>
<evidence type="ECO:0000313" key="4">
    <source>
        <dbReference type="Proteomes" id="UP001164746"/>
    </source>
</evidence>
<evidence type="ECO:0000256" key="2">
    <source>
        <dbReference type="SAM" id="MobiDB-lite"/>
    </source>
</evidence>
<organism evidence="3 4">
    <name type="scientific">Mya arenaria</name>
    <name type="common">Soft-shell clam</name>
    <dbReference type="NCBI Taxonomy" id="6604"/>
    <lineage>
        <taxon>Eukaryota</taxon>
        <taxon>Metazoa</taxon>
        <taxon>Spiralia</taxon>
        <taxon>Lophotrochozoa</taxon>
        <taxon>Mollusca</taxon>
        <taxon>Bivalvia</taxon>
        <taxon>Autobranchia</taxon>
        <taxon>Heteroconchia</taxon>
        <taxon>Euheterodonta</taxon>
        <taxon>Imparidentia</taxon>
        <taxon>Neoheterodontei</taxon>
        <taxon>Myida</taxon>
        <taxon>Myoidea</taxon>
        <taxon>Myidae</taxon>
        <taxon>Mya</taxon>
    </lineage>
</organism>
<feature type="region of interest" description="Disordered" evidence="2">
    <location>
        <begin position="1"/>
        <end position="23"/>
    </location>
</feature>
<feature type="compositionally biased region" description="Basic and acidic residues" evidence="2">
    <location>
        <begin position="1"/>
        <end position="13"/>
    </location>
</feature>
<keyword evidence="4" id="KW-1185">Reference proteome</keyword>
<reference evidence="3" key="1">
    <citation type="submission" date="2022-11" db="EMBL/GenBank/DDBJ databases">
        <title>Centuries of genome instability and evolution in soft-shell clam transmissible cancer (bioRxiv).</title>
        <authorList>
            <person name="Hart S.F.M."/>
            <person name="Yonemitsu M.A."/>
            <person name="Giersch R.M."/>
            <person name="Beal B.F."/>
            <person name="Arriagada G."/>
            <person name="Davis B.W."/>
            <person name="Ostrander E.A."/>
            <person name="Goff S.P."/>
            <person name="Metzger M.J."/>
        </authorList>
    </citation>
    <scope>NUCLEOTIDE SEQUENCE</scope>
    <source>
        <strain evidence="3">MELC-2E11</strain>
        <tissue evidence="3">Siphon/mantle</tissue>
    </source>
</reference>
<dbReference type="EMBL" id="CP111026">
    <property type="protein sequence ID" value="WAR27349.1"/>
    <property type="molecule type" value="Genomic_DNA"/>
</dbReference>
<protein>
    <submittedName>
        <fullName evidence="3">Uncharacterized protein</fullName>
    </submittedName>
</protein>
<dbReference type="Proteomes" id="UP001164746">
    <property type="component" value="Chromosome 15"/>
</dbReference>
<evidence type="ECO:0000256" key="1">
    <source>
        <dbReference type="SAM" id="Coils"/>
    </source>
</evidence>
<keyword evidence="1" id="KW-0175">Coiled coil</keyword>
<name>A0ABY7G277_MYAAR</name>
<proteinExistence type="predicted"/>
<gene>
    <name evidence="3" type="ORF">MAR_013053</name>
</gene>
<accession>A0ABY7G277</accession>
<sequence length="317" mass="36126">MDKDGESVGRFEESDSDAEMTSMLDEIQSLETEERRLQILQEEALRRKLEAKKRKVKDLKKGKPCYVFSKEKSDVDIDQLRQLPDLKSAVSKQKLGLTVALSDSSSDTSSDVISDSSFSDDSAKIKQLHSKKGKREREIISNTTTSAKEGTGRLFLLKRIMYLNAHFTFQNLKAFYAALGEKNWGDDFHYLETCILNKPYPSSVKPGQGSNPRIKSSKYSGIVLLLMRTSLRQMFGFVPFFKKINGQFQLSNNLELEYVPIDLFVQLPAKHHTNRQLKPGPMPYVSGRIPLEIGKACHGHIRAQVRYQHPQLRAHKF</sequence>
<feature type="coiled-coil region" evidence="1">
    <location>
        <begin position="23"/>
        <end position="62"/>
    </location>
</feature>